<feature type="signal peptide" evidence="1">
    <location>
        <begin position="1"/>
        <end position="21"/>
    </location>
</feature>
<keyword evidence="1" id="KW-0732">Signal</keyword>
<sequence length="382" mass="43855" precursor="true">MTKNTITVCLLCLVAAHGAMAQDVVVVDPVYRYPTRVRWAVYDPYYAVTSRIYAQADLIRAQGDAAVDFAHARNLHADAYSKELDNWKKELRIYWERKTLAEQKKLELDQVRQIARMKYLNDQKWQNSRLWDRLKNHSELSGPNIRNGSALNFMLARIAASSLPYQFDPKTSRYSEEALRQLDLNDDLLSHITLAQGPFKFSASQTVDGTISLWPYILRWEDFETTRSAFEAARLAVVKESEASGQASVESIQRMEASLMKLTNEFHSSQKVRQWVKQRNRFTHFYSGDRFLQELDREILQLEKSGDIRPLSGQSGYDPKIDADHVVGLLCFMNRNGVEFAPAKPGSEFAYHNLFVLMRGLYLTVAEDDESLQPENLGELAK</sequence>
<protein>
    <submittedName>
        <fullName evidence="2">Uncharacterized protein</fullName>
    </submittedName>
</protein>
<gene>
    <name evidence="2" type="ORF">Pla52n_31390</name>
</gene>
<evidence type="ECO:0000313" key="3">
    <source>
        <dbReference type="Proteomes" id="UP000320176"/>
    </source>
</evidence>
<evidence type="ECO:0000256" key="1">
    <source>
        <dbReference type="SAM" id="SignalP"/>
    </source>
</evidence>
<proteinExistence type="predicted"/>
<dbReference type="AlphaFoldDB" id="A0A5C6AYN6"/>
<dbReference type="RefSeq" id="WP_146520401.1">
    <property type="nucleotide sequence ID" value="NZ_CP151726.1"/>
</dbReference>
<reference evidence="2 3" key="1">
    <citation type="submission" date="2019-02" db="EMBL/GenBank/DDBJ databases">
        <title>Deep-cultivation of Planctomycetes and their phenomic and genomic characterization uncovers novel biology.</title>
        <authorList>
            <person name="Wiegand S."/>
            <person name="Jogler M."/>
            <person name="Boedeker C."/>
            <person name="Pinto D."/>
            <person name="Vollmers J."/>
            <person name="Rivas-Marin E."/>
            <person name="Kohn T."/>
            <person name="Peeters S.H."/>
            <person name="Heuer A."/>
            <person name="Rast P."/>
            <person name="Oberbeckmann S."/>
            <person name="Bunk B."/>
            <person name="Jeske O."/>
            <person name="Meyerdierks A."/>
            <person name="Storesund J.E."/>
            <person name="Kallscheuer N."/>
            <person name="Luecker S."/>
            <person name="Lage O.M."/>
            <person name="Pohl T."/>
            <person name="Merkel B.J."/>
            <person name="Hornburger P."/>
            <person name="Mueller R.-W."/>
            <person name="Bruemmer F."/>
            <person name="Labrenz M."/>
            <person name="Spormann A.M."/>
            <person name="Op Den Camp H."/>
            <person name="Overmann J."/>
            <person name="Amann R."/>
            <person name="Jetten M.S.M."/>
            <person name="Mascher T."/>
            <person name="Medema M.H."/>
            <person name="Devos D.P."/>
            <person name="Kaster A.-K."/>
            <person name="Ovreas L."/>
            <person name="Rohde M."/>
            <person name="Galperin M.Y."/>
            <person name="Jogler C."/>
        </authorList>
    </citation>
    <scope>NUCLEOTIDE SEQUENCE [LARGE SCALE GENOMIC DNA]</scope>
    <source>
        <strain evidence="2 3">Pla52n</strain>
    </source>
</reference>
<evidence type="ECO:0000313" key="2">
    <source>
        <dbReference type="EMBL" id="TWU05093.1"/>
    </source>
</evidence>
<accession>A0A5C6AYN6</accession>
<dbReference type="EMBL" id="SJPN01000003">
    <property type="protein sequence ID" value="TWU05093.1"/>
    <property type="molecule type" value="Genomic_DNA"/>
</dbReference>
<dbReference type="Proteomes" id="UP000320176">
    <property type="component" value="Unassembled WGS sequence"/>
</dbReference>
<comment type="caution">
    <text evidence="2">The sequence shown here is derived from an EMBL/GenBank/DDBJ whole genome shotgun (WGS) entry which is preliminary data.</text>
</comment>
<organism evidence="2 3">
    <name type="scientific">Stieleria varia</name>
    <dbReference type="NCBI Taxonomy" id="2528005"/>
    <lineage>
        <taxon>Bacteria</taxon>
        <taxon>Pseudomonadati</taxon>
        <taxon>Planctomycetota</taxon>
        <taxon>Planctomycetia</taxon>
        <taxon>Pirellulales</taxon>
        <taxon>Pirellulaceae</taxon>
        <taxon>Stieleria</taxon>
    </lineage>
</organism>
<feature type="chain" id="PRO_5022913189" evidence="1">
    <location>
        <begin position="22"/>
        <end position="382"/>
    </location>
</feature>
<keyword evidence="3" id="KW-1185">Reference proteome</keyword>
<name>A0A5C6AYN6_9BACT</name>
<dbReference type="OrthoDB" id="277935at2"/>